<comment type="caution">
    <text evidence="17">Lacks conserved residue(s) required for the propagation of feature annotation.</text>
</comment>
<keyword evidence="11 17" id="KW-0418">Kinase</keyword>
<evidence type="ECO:0000256" key="17">
    <source>
        <dbReference type="HAMAP-Rule" id="MF_01285"/>
    </source>
</evidence>
<evidence type="ECO:0000256" key="3">
    <source>
        <dbReference type="ARBA" id="ARBA00006428"/>
    </source>
</evidence>
<feature type="binding site" evidence="17">
    <location>
        <begin position="100"/>
        <end position="105"/>
    </location>
    <ligand>
        <name>CDP</name>
        <dbReference type="ChEBI" id="CHEBI:58069"/>
    </ligand>
</feature>
<dbReference type="GO" id="GO:0000166">
    <property type="term" value="F:nucleotide binding"/>
    <property type="evidence" value="ECO:0007669"/>
    <property type="project" value="UniProtKB-UniRule"/>
</dbReference>
<comment type="similarity">
    <text evidence="3 17">Belongs to the archaeal riboflavin kinase family.</text>
</comment>
<evidence type="ECO:0000256" key="1">
    <source>
        <dbReference type="ARBA" id="ARBA00003072"/>
    </source>
</evidence>
<evidence type="ECO:0000313" key="20">
    <source>
        <dbReference type="EMBL" id="MBX8631736.1"/>
    </source>
</evidence>
<dbReference type="GO" id="GO:0009231">
    <property type="term" value="P:riboflavin biosynthetic process"/>
    <property type="evidence" value="ECO:0007669"/>
    <property type="project" value="InterPro"/>
</dbReference>
<comment type="cofactor">
    <cofactor evidence="17">
        <name>Mg(2+)</name>
        <dbReference type="ChEBI" id="CHEBI:18420"/>
    </cofactor>
    <text evidence="17">Binds 1 Mg(2+) ion per subunit.</text>
</comment>
<gene>
    <name evidence="17" type="primary">ribK</name>
    <name evidence="20" type="ORF">J9259_04350</name>
    <name evidence="21" type="ORF">KIY12_01030</name>
</gene>
<keyword evidence="6 17" id="KW-0285">Flavoprotein</keyword>
<comment type="catalytic activity">
    <reaction evidence="16 17">
        <text>riboflavin + CTP = CDP + FMN + H(+)</text>
        <dbReference type="Rhea" id="RHEA:25021"/>
        <dbReference type="ChEBI" id="CHEBI:15378"/>
        <dbReference type="ChEBI" id="CHEBI:37563"/>
        <dbReference type="ChEBI" id="CHEBI:57986"/>
        <dbReference type="ChEBI" id="CHEBI:58069"/>
        <dbReference type="ChEBI" id="CHEBI:58210"/>
        <dbReference type="EC" id="2.7.1.161"/>
    </reaction>
</comment>
<feature type="binding site" evidence="17">
    <location>
        <position position="186"/>
    </location>
    <ligand>
        <name>FMN</name>
        <dbReference type="ChEBI" id="CHEBI:58210"/>
    </ligand>
</feature>
<accession>A0A8J7YP35</accession>
<dbReference type="AlphaFoldDB" id="A0A8J7YP35"/>
<organism evidence="20 22">
    <name type="scientific">Candidatus Sysuiplasma superficiale</name>
    <dbReference type="NCBI Taxonomy" id="2823368"/>
    <lineage>
        <taxon>Archaea</taxon>
        <taxon>Methanobacteriati</taxon>
        <taxon>Thermoplasmatota</taxon>
        <taxon>Thermoplasmata</taxon>
        <taxon>Candidatus Sysuiplasmatales</taxon>
        <taxon>Candidatus Sysuiplasmataceae</taxon>
        <taxon>Candidatus Sysuiplasma</taxon>
    </lineage>
</organism>
<dbReference type="EC" id="2.7.1.161" evidence="4 17"/>
<evidence type="ECO:0000256" key="8">
    <source>
        <dbReference type="ARBA" id="ARBA00022679"/>
    </source>
</evidence>
<dbReference type="InterPro" id="IPR023602">
    <property type="entry name" value="Riboflavin_kinase_CTP-dep"/>
</dbReference>
<dbReference type="Gene3D" id="2.40.30.30">
    <property type="entry name" value="Riboflavin kinase-like"/>
    <property type="match status" value="1"/>
</dbReference>
<proteinExistence type="inferred from homology"/>
<reference evidence="20" key="1">
    <citation type="submission" date="2021-04" db="EMBL/GenBank/DDBJ databases">
        <title>Genomic insights into ecological role and evolution of a novel Thermoplasmata order Candidatus Sysuiplasmatales.</title>
        <authorList>
            <person name="Yuan Y."/>
        </authorList>
    </citation>
    <scope>NUCLEOTIDE SEQUENCE</scope>
    <source>
        <strain evidence="21">TUT19-bin139</strain>
        <strain evidence="20">YP2-bin.285</strain>
    </source>
</reference>
<evidence type="ECO:0000259" key="18">
    <source>
        <dbReference type="Pfam" id="PF01982"/>
    </source>
</evidence>
<keyword evidence="7 17" id="KW-0288">FMN</keyword>
<dbReference type="Proteomes" id="UP000750197">
    <property type="component" value="Unassembled WGS sequence"/>
</dbReference>
<feature type="binding site" evidence="17">
    <location>
        <begin position="198"/>
        <end position="201"/>
    </location>
    <ligand>
        <name>CDP</name>
        <dbReference type="ChEBI" id="CHEBI:58069"/>
    </ligand>
</feature>
<protein>
    <recommendedName>
        <fullName evidence="5 17">Riboflavin kinase</fullName>
        <shortName evidence="17">RFK</shortName>
        <ecNumber evidence="4 17">2.7.1.161</ecNumber>
    </recommendedName>
    <alternativeName>
        <fullName evidence="14 17">CTP-dependent riboflavin kinase</fullName>
    </alternativeName>
    <alternativeName>
        <fullName evidence="15 17">CTP:riboflavin 5'-phosphotransferase</fullName>
    </alternativeName>
    <alternativeName>
        <fullName evidence="13 17">Flavokinase</fullName>
    </alternativeName>
</protein>
<feature type="domain" description="HTH marR-type" evidence="19">
    <location>
        <begin position="11"/>
        <end position="56"/>
    </location>
</feature>
<dbReference type="EMBL" id="JAHEAC010000004">
    <property type="protein sequence ID" value="MBX8643303.1"/>
    <property type="molecule type" value="Genomic_DNA"/>
</dbReference>
<evidence type="ECO:0000256" key="2">
    <source>
        <dbReference type="ARBA" id="ARBA00005219"/>
    </source>
</evidence>
<dbReference type="GO" id="GO:0008531">
    <property type="term" value="F:riboflavin kinase activity"/>
    <property type="evidence" value="ECO:0007669"/>
    <property type="project" value="InterPro"/>
</dbReference>
<evidence type="ECO:0000256" key="11">
    <source>
        <dbReference type="ARBA" id="ARBA00022777"/>
    </source>
</evidence>
<comment type="function">
    <text evidence="1 17">Catalyzes the CTP-dependent phosphorylation of riboflavin (vitamin B2) to form flavin mononucleotide (FMN).</text>
</comment>
<dbReference type="Pfam" id="PF12802">
    <property type="entry name" value="MarR_2"/>
    <property type="match status" value="1"/>
</dbReference>
<dbReference type="SUPFAM" id="SSF46785">
    <property type="entry name" value="Winged helix' DNA-binding domain"/>
    <property type="match status" value="1"/>
</dbReference>
<evidence type="ECO:0000259" key="19">
    <source>
        <dbReference type="Pfam" id="PF12802"/>
    </source>
</evidence>
<feature type="domain" description="Riboflavin kinase" evidence="18">
    <location>
        <begin position="97"/>
        <end position="216"/>
    </location>
</feature>
<dbReference type="PANTHER" id="PTHR40706">
    <property type="entry name" value="RIBOFLAVIN KINASE"/>
    <property type="match status" value="1"/>
</dbReference>
<dbReference type="PANTHER" id="PTHR40706:SF1">
    <property type="entry name" value="RIBOFLAVIN KINASE"/>
    <property type="match status" value="1"/>
</dbReference>
<dbReference type="InterPro" id="IPR023465">
    <property type="entry name" value="Riboflavin_kinase_dom_sf"/>
</dbReference>
<sequence>MKQVHATALKQLAIMGALNAFTEVTSKRLGEALGISQQAASMTILKLAESGLIERQIGHKGQRLMLSPKGVELLKKEYLEYKLLFEPAKRMQIHGTVFSGLGEGKYYISQPKYKQQFLKKLLFEPFEGTLNIRVVPADMPLFQRLSYSEGIRIEGFVSKGRTFGDVKCFLGRIQGIECSVILPVRTHYTDVMELIARENLRSRLSLHDGDIVEAEVEMD</sequence>
<dbReference type="EMBL" id="JAGVSJ010000008">
    <property type="protein sequence ID" value="MBX8631736.1"/>
    <property type="molecule type" value="Genomic_DNA"/>
</dbReference>
<dbReference type="SUPFAM" id="SSF82114">
    <property type="entry name" value="Riboflavin kinase-like"/>
    <property type="match status" value="1"/>
</dbReference>
<evidence type="ECO:0000256" key="6">
    <source>
        <dbReference type="ARBA" id="ARBA00022630"/>
    </source>
</evidence>
<evidence type="ECO:0000256" key="10">
    <source>
        <dbReference type="ARBA" id="ARBA00022741"/>
    </source>
</evidence>
<dbReference type="HAMAP" id="MF_01285">
    <property type="entry name" value="Riboflavin_kinase"/>
    <property type="match status" value="1"/>
</dbReference>
<dbReference type="UniPathway" id="UPA00276">
    <property type="reaction ID" value="UER00929"/>
</dbReference>
<evidence type="ECO:0000313" key="22">
    <source>
        <dbReference type="Proteomes" id="UP000716004"/>
    </source>
</evidence>
<feature type="binding site" evidence="17">
    <location>
        <position position="129"/>
    </location>
    <ligand>
        <name>Mg(2+)</name>
        <dbReference type="ChEBI" id="CHEBI:18420"/>
    </ligand>
</feature>
<dbReference type="InterPro" id="IPR000835">
    <property type="entry name" value="HTH_MarR-typ"/>
</dbReference>
<keyword evidence="9 17" id="KW-0479">Metal-binding</keyword>
<keyword evidence="10 17" id="KW-0547">Nucleotide-binding</keyword>
<dbReference type="Pfam" id="PF01982">
    <property type="entry name" value="CTP-dep_RFKase"/>
    <property type="match status" value="1"/>
</dbReference>
<dbReference type="InterPro" id="IPR039063">
    <property type="entry name" value="RibK_CTP-dep"/>
</dbReference>
<dbReference type="GO" id="GO:0003700">
    <property type="term" value="F:DNA-binding transcription factor activity"/>
    <property type="evidence" value="ECO:0007669"/>
    <property type="project" value="InterPro"/>
</dbReference>
<comment type="caution">
    <text evidence="20">The sequence shown here is derived from an EMBL/GenBank/DDBJ whole genome shotgun (WGS) entry which is preliminary data.</text>
</comment>
<dbReference type="Gene3D" id="1.10.10.10">
    <property type="entry name" value="Winged helix-like DNA-binding domain superfamily/Winged helix DNA-binding domain"/>
    <property type="match status" value="1"/>
</dbReference>
<evidence type="ECO:0000256" key="13">
    <source>
        <dbReference type="ARBA" id="ARBA00029789"/>
    </source>
</evidence>
<dbReference type="InterPro" id="IPR036390">
    <property type="entry name" value="WH_DNA-bd_sf"/>
</dbReference>
<evidence type="ECO:0000313" key="21">
    <source>
        <dbReference type="EMBL" id="MBX8643303.1"/>
    </source>
</evidence>
<evidence type="ECO:0000256" key="16">
    <source>
        <dbReference type="ARBA" id="ARBA00047857"/>
    </source>
</evidence>
<keyword evidence="8 17" id="KW-0808">Transferase</keyword>
<evidence type="ECO:0000256" key="15">
    <source>
        <dbReference type="ARBA" id="ARBA00033116"/>
    </source>
</evidence>
<dbReference type="InterPro" id="IPR036388">
    <property type="entry name" value="WH-like_DNA-bd_sf"/>
</dbReference>
<dbReference type="GO" id="GO:0000287">
    <property type="term" value="F:magnesium ion binding"/>
    <property type="evidence" value="ECO:0007669"/>
    <property type="project" value="UniProtKB-UniRule"/>
</dbReference>
<evidence type="ECO:0000256" key="5">
    <source>
        <dbReference type="ARBA" id="ARBA00017394"/>
    </source>
</evidence>
<name>A0A8J7YP35_9ARCH</name>
<dbReference type="GO" id="GO:0009398">
    <property type="term" value="P:FMN biosynthetic process"/>
    <property type="evidence" value="ECO:0007669"/>
    <property type="project" value="UniProtKB-UniRule"/>
</dbReference>
<feature type="binding site" evidence="17">
    <location>
        <position position="193"/>
    </location>
    <ligand>
        <name>FMN</name>
        <dbReference type="ChEBI" id="CHEBI:58210"/>
    </ligand>
</feature>
<evidence type="ECO:0000256" key="7">
    <source>
        <dbReference type="ARBA" id="ARBA00022643"/>
    </source>
</evidence>
<dbReference type="Proteomes" id="UP000716004">
    <property type="component" value="Unassembled WGS sequence"/>
</dbReference>
<comment type="pathway">
    <text evidence="2 17">Cofactor biosynthesis; FMN biosynthesis; FMN from riboflavin (CTP route): step 1/1.</text>
</comment>
<keyword evidence="12 17" id="KW-0460">Magnesium</keyword>
<feature type="binding site" evidence="17">
    <location>
        <position position="131"/>
    </location>
    <ligand>
        <name>Mg(2+)</name>
        <dbReference type="ChEBI" id="CHEBI:18420"/>
    </ligand>
</feature>
<evidence type="ECO:0000256" key="4">
    <source>
        <dbReference type="ARBA" id="ARBA00011987"/>
    </source>
</evidence>
<evidence type="ECO:0000256" key="12">
    <source>
        <dbReference type="ARBA" id="ARBA00022842"/>
    </source>
</evidence>
<evidence type="ECO:0000256" key="9">
    <source>
        <dbReference type="ARBA" id="ARBA00022723"/>
    </source>
</evidence>
<evidence type="ECO:0000256" key="14">
    <source>
        <dbReference type="ARBA" id="ARBA00030544"/>
    </source>
</evidence>
<dbReference type="InterPro" id="IPR023470">
    <property type="entry name" value="Riboflavin_kinase_archaeal"/>
</dbReference>